<dbReference type="GO" id="GO:0016787">
    <property type="term" value="F:hydrolase activity"/>
    <property type="evidence" value="ECO:0007669"/>
    <property type="project" value="UniProtKB-KW"/>
</dbReference>
<evidence type="ECO:0000256" key="2">
    <source>
        <dbReference type="ARBA" id="ARBA00022801"/>
    </source>
</evidence>
<dbReference type="GO" id="GO:0004521">
    <property type="term" value="F:RNA endonuclease activity"/>
    <property type="evidence" value="ECO:0007669"/>
    <property type="project" value="InterPro"/>
</dbReference>
<evidence type="ECO:0000256" key="1">
    <source>
        <dbReference type="ARBA" id="ARBA00022722"/>
    </source>
</evidence>
<sequence length="134" mass="15022">MPGPRAAWTLALCSALLLAQSLEVAGMRAAWARERPERIAPTIPAEQLPAQARQTLRLIRQGGPFPYAKDGIVFGNYEHILPQRRRGYYREYTVPTPGSRNRGAQRIVCGGPKRAPDLCYYTHDHYASFQSIAQ</sequence>
<name>A0A1J5QPD7_9ZZZZ</name>
<comment type="caution">
    <text evidence="3">The sequence shown here is derived from an EMBL/GenBank/DDBJ whole genome shotgun (WGS) entry which is preliminary data.</text>
</comment>
<dbReference type="EC" id="3.1.27.3" evidence="3"/>
<dbReference type="Pfam" id="PF00545">
    <property type="entry name" value="Ribonuclease"/>
    <property type="match status" value="1"/>
</dbReference>
<dbReference type="AlphaFoldDB" id="A0A1J5QPD7"/>
<dbReference type="EMBL" id="MLJW01000558">
    <property type="protein sequence ID" value="OIQ85250.1"/>
    <property type="molecule type" value="Genomic_DNA"/>
</dbReference>
<accession>A0A1J5QPD7</accession>
<gene>
    <name evidence="3" type="primary">rnaSA_4</name>
    <name evidence="3" type="ORF">GALL_329250</name>
</gene>
<protein>
    <submittedName>
        <fullName evidence="3">Guanyl-specific ribonuclease Sa</fullName>
        <ecNumber evidence="3">3.1.27.3</ecNumber>
    </submittedName>
</protein>
<proteinExistence type="predicted"/>
<dbReference type="CDD" id="cd00607">
    <property type="entry name" value="RNase_Sa"/>
    <property type="match status" value="1"/>
</dbReference>
<reference evidence="3" key="1">
    <citation type="submission" date="2016-10" db="EMBL/GenBank/DDBJ databases">
        <title>Sequence of Gallionella enrichment culture.</title>
        <authorList>
            <person name="Poehlein A."/>
            <person name="Muehling M."/>
            <person name="Daniel R."/>
        </authorList>
    </citation>
    <scope>NUCLEOTIDE SEQUENCE</scope>
</reference>
<keyword evidence="1" id="KW-0540">Nuclease</keyword>
<dbReference type="Gene3D" id="3.10.450.30">
    <property type="entry name" value="Microbial ribonucleases"/>
    <property type="match status" value="1"/>
</dbReference>
<evidence type="ECO:0000313" key="3">
    <source>
        <dbReference type="EMBL" id="OIQ85250.1"/>
    </source>
</evidence>
<keyword evidence="2 3" id="KW-0378">Hydrolase</keyword>
<organism evidence="3">
    <name type="scientific">mine drainage metagenome</name>
    <dbReference type="NCBI Taxonomy" id="410659"/>
    <lineage>
        <taxon>unclassified sequences</taxon>
        <taxon>metagenomes</taxon>
        <taxon>ecological metagenomes</taxon>
    </lineage>
</organism>
<dbReference type="GO" id="GO:0003723">
    <property type="term" value="F:RNA binding"/>
    <property type="evidence" value="ECO:0007669"/>
    <property type="project" value="InterPro"/>
</dbReference>
<dbReference type="SUPFAM" id="SSF53933">
    <property type="entry name" value="Microbial ribonucleases"/>
    <property type="match status" value="1"/>
</dbReference>
<dbReference type="InterPro" id="IPR016191">
    <property type="entry name" value="Ribonuclease/ribotoxin"/>
</dbReference>
<dbReference type="InterPro" id="IPR000026">
    <property type="entry name" value="N1-like"/>
</dbReference>